<evidence type="ECO:0008006" key="3">
    <source>
        <dbReference type="Google" id="ProtNLM"/>
    </source>
</evidence>
<dbReference type="SUPFAM" id="SSF81383">
    <property type="entry name" value="F-box domain"/>
    <property type="match status" value="1"/>
</dbReference>
<organism evidence="1 2">
    <name type="scientific">Skeletonema marinoi</name>
    <dbReference type="NCBI Taxonomy" id="267567"/>
    <lineage>
        <taxon>Eukaryota</taxon>
        <taxon>Sar</taxon>
        <taxon>Stramenopiles</taxon>
        <taxon>Ochrophyta</taxon>
        <taxon>Bacillariophyta</taxon>
        <taxon>Coscinodiscophyceae</taxon>
        <taxon>Thalassiosirophycidae</taxon>
        <taxon>Thalassiosirales</taxon>
        <taxon>Skeletonemataceae</taxon>
        <taxon>Skeletonema</taxon>
        <taxon>Skeletonema marinoi-dohrnii complex</taxon>
    </lineage>
</organism>
<accession>A0AAD8YEX8</accession>
<dbReference type="CDD" id="cd09917">
    <property type="entry name" value="F-box_SF"/>
    <property type="match status" value="1"/>
</dbReference>
<dbReference type="InterPro" id="IPR036047">
    <property type="entry name" value="F-box-like_dom_sf"/>
</dbReference>
<keyword evidence="2" id="KW-1185">Reference proteome</keyword>
<evidence type="ECO:0000313" key="1">
    <source>
        <dbReference type="EMBL" id="KAK1743956.1"/>
    </source>
</evidence>
<evidence type="ECO:0000313" key="2">
    <source>
        <dbReference type="Proteomes" id="UP001224775"/>
    </source>
</evidence>
<dbReference type="AlphaFoldDB" id="A0AAD8YEX8"/>
<proteinExistence type="predicted"/>
<dbReference type="Proteomes" id="UP001224775">
    <property type="component" value="Unassembled WGS sequence"/>
</dbReference>
<protein>
    <recommendedName>
        <fullName evidence="3">F-box domain-containing protein</fullName>
    </recommendedName>
</protein>
<name>A0AAD8YEX8_9STRA</name>
<comment type="caution">
    <text evidence="1">The sequence shown here is derived from an EMBL/GenBank/DDBJ whole genome shotgun (WGS) entry which is preliminary data.</text>
</comment>
<reference evidence="1" key="1">
    <citation type="submission" date="2023-06" db="EMBL/GenBank/DDBJ databases">
        <title>Survivors Of The Sea: Transcriptome response of Skeletonema marinoi to long-term dormancy.</title>
        <authorList>
            <person name="Pinder M.I.M."/>
            <person name="Kourtchenko O."/>
            <person name="Robertson E.K."/>
            <person name="Larsson T."/>
            <person name="Maumus F."/>
            <person name="Osuna-Cruz C.M."/>
            <person name="Vancaester E."/>
            <person name="Stenow R."/>
            <person name="Vandepoele K."/>
            <person name="Ploug H."/>
            <person name="Bruchert V."/>
            <person name="Godhe A."/>
            <person name="Topel M."/>
        </authorList>
    </citation>
    <scope>NUCLEOTIDE SEQUENCE</scope>
    <source>
        <strain evidence="1">R05AC</strain>
    </source>
</reference>
<gene>
    <name evidence="1" type="ORF">QTG54_005553</name>
</gene>
<sequence length="332" mass="37612">MAANIVPVDASAHHAIAPLLSVNDAIVSIAAFLSARDFLSLPCTCRSLARVISKNEEALFEHHLRRDFPEGEVLSYVAEQRNLSRKKLYRAFLGRWSLPKQADLEIRAESADYDYEGDRNTRILIEWLQPAIISEENYEGAKLLIPNDDVDNVVFIAHVVGADNKCGSKCALMGWNPEYDPKYQQLIIDKSWCDGKMADISLSQNEEINEGWCTGKINVGQLTEAFKSMHTLSLHAIDCQKYHVASLLDDSSMDDMGYYSNEAKRTSELRLWYGFGLPTLWGVLPMFSPRYLSRNKLTDRDFRNFGARDREWDSNGDRAILENICLLGGCFN</sequence>
<dbReference type="EMBL" id="JATAAI010000008">
    <property type="protein sequence ID" value="KAK1743956.1"/>
    <property type="molecule type" value="Genomic_DNA"/>
</dbReference>